<dbReference type="OrthoDB" id="408532at2759"/>
<dbReference type="KEGG" id="pan:PODANSg2615"/>
<dbReference type="InterPro" id="IPR054593">
    <property type="entry name" value="Beta-mannosidase-like_N2"/>
</dbReference>
<name>B2APB4_PODAN</name>
<accession>B2APB4</accession>
<dbReference type="VEuPathDB" id="FungiDB:PODANS_5_10470"/>
<dbReference type="InterPro" id="IPR041351">
    <property type="entry name" value="Ig_GlcNase"/>
</dbReference>
<dbReference type="EMBL" id="CU633876">
    <property type="protein sequence ID" value="CAP65831.1"/>
    <property type="molecule type" value="Genomic_DNA"/>
</dbReference>
<feature type="domain" description="Beta-mannosidase-like galactose-binding" evidence="6">
    <location>
        <begin position="59"/>
        <end position="176"/>
    </location>
</feature>
<dbReference type="SUPFAM" id="SSF51445">
    <property type="entry name" value="(Trans)glycosidases"/>
    <property type="match status" value="1"/>
</dbReference>
<gene>
    <name evidence="7" type="ORF">PODANS_5_10470</name>
</gene>
<proteinExistence type="inferred from homology"/>
<dbReference type="Pfam" id="PF00703">
    <property type="entry name" value="Glyco_hydro_2"/>
    <property type="match status" value="1"/>
</dbReference>
<dbReference type="Pfam" id="PF22666">
    <property type="entry name" value="Glyco_hydro_2_N2"/>
    <property type="match status" value="1"/>
</dbReference>
<dbReference type="Gene3D" id="2.60.40.10">
    <property type="entry name" value="Immunoglobulins"/>
    <property type="match status" value="3"/>
</dbReference>
<dbReference type="GO" id="GO:0005975">
    <property type="term" value="P:carbohydrate metabolic process"/>
    <property type="evidence" value="ECO:0007669"/>
    <property type="project" value="InterPro"/>
</dbReference>
<evidence type="ECO:0000259" key="5">
    <source>
        <dbReference type="Pfam" id="PF18368"/>
    </source>
</evidence>
<dbReference type="InterPro" id="IPR008979">
    <property type="entry name" value="Galactose-bd-like_sf"/>
</dbReference>
<evidence type="ECO:0000313" key="7">
    <source>
        <dbReference type="EMBL" id="CAP65831.1"/>
    </source>
</evidence>
<reference evidence="7" key="1">
    <citation type="journal article" date="2008" name="Genome Biol.">
        <title>The genome sequence of the model ascomycete fungus Podospora anserina.</title>
        <authorList>
            <person name="Espagne E."/>
            <person name="Lespinet O."/>
            <person name="Malagnac F."/>
            <person name="Da Silva C."/>
            <person name="Jaillon O."/>
            <person name="Porcel B.M."/>
            <person name="Couloux A."/>
            <person name="Aury J.-M."/>
            <person name="Segurens B."/>
            <person name="Poulain J."/>
            <person name="Anthouard V."/>
            <person name="Grossetete S."/>
            <person name="Khalili H."/>
            <person name="Coppin E."/>
            <person name="Dequard-Chablat M."/>
            <person name="Picard M."/>
            <person name="Contamine V."/>
            <person name="Arnaise S."/>
            <person name="Bourdais A."/>
            <person name="Berteaux-Lecellier V."/>
            <person name="Gautheret D."/>
            <person name="de Vries R.P."/>
            <person name="Battaglia E."/>
            <person name="Coutinho P.M."/>
            <person name="Danchin E.G.J."/>
            <person name="Henrissat B."/>
            <person name="El Khoury R."/>
            <person name="Sainsard-Chanet A."/>
            <person name="Boivin A."/>
            <person name="Pinan-Lucarre B."/>
            <person name="Sellem C.H."/>
            <person name="Debuchy R."/>
            <person name="Wincker P."/>
            <person name="Weissenbach J."/>
            <person name="Silar P."/>
        </authorList>
    </citation>
    <scope>NUCLEOTIDE SEQUENCE [LARGE SCALE GENOMIC DNA]</scope>
    <source>
        <strain evidence="7">S mat+</strain>
    </source>
</reference>
<comment type="similarity">
    <text evidence="1">Belongs to the glycosyl hydrolase 2 family.</text>
</comment>
<dbReference type="SUPFAM" id="SSF49785">
    <property type="entry name" value="Galactose-binding domain-like"/>
    <property type="match status" value="1"/>
</dbReference>
<dbReference type="Pfam" id="PF18368">
    <property type="entry name" value="Ig_GlcNase"/>
    <property type="match status" value="1"/>
</dbReference>
<dbReference type="InterPro" id="IPR006102">
    <property type="entry name" value="Ig-like_GH2"/>
</dbReference>
<dbReference type="InterPro" id="IPR013783">
    <property type="entry name" value="Ig-like_fold"/>
</dbReference>
<evidence type="ECO:0000256" key="1">
    <source>
        <dbReference type="ARBA" id="ARBA00007401"/>
    </source>
</evidence>
<feature type="domain" description="Exo-beta-D-glucosaminidase Ig-fold" evidence="5">
    <location>
        <begin position="818"/>
        <end position="921"/>
    </location>
</feature>
<dbReference type="CAZy" id="GH2">
    <property type="family name" value="Glycoside Hydrolase Family 2"/>
</dbReference>
<dbReference type="GeneID" id="6189882"/>
<dbReference type="PANTHER" id="PTHR43536:SF1">
    <property type="entry name" value="MANNOSYLGLYCOPROTEIN ENDO-BETA-MANNOSIDASE"/>
    <property type="match status" value="1"/>
</dbReference>
<dbReference type="PANTHER" id="PTHR43536">
    <property type="entry name" value="MANNOSYLGLYCOPROTEIN ENDO-BETA-MANNOSIDASE"/>
    <property type="match status" value="1"/>
</dbReference>
<reference evidence="7" key="2">
    <citation type="submission" date="2008-07" db="EMBL/GenBank/DDBJ databases">
        <authorList>
            <person name="Genoscope - CEA"/>
        </authorList>
    </citation>
    <scope>NUCLEOTIDE SEQUENCE</scope>
    <source>
        <strain evidence="7">S mat+</strain>
    </source>
</reference>
<dbReference type="InterPro" id="IPR043534">
    <property type="entry name" value="EBDG/EBM"/>
</dbReference>
<dbReference type="RefSeq" id="XP_001905588.1">
    <property type="nucleotide sequence ID" value="XM_001905553.1"/>
</dbReference>
<dbReference type="Gene3D" id="3.20.20.80">
    <property type="entry name" value="Glycosidases"/>
    <property type="match status" value="1"/>
</dbReference>
<dbReference type="Gene3D" id="2.60.120.260">
    <property type="entry name" value="Galactose-binding domain-like"/>
    <property type="match status" value="1"/>
</dbReference>
<evidence type="ECO:0000256" key="2">
    <source>
        <dbReference type="ARBA" id="ARBA00022801"/>
    </source>
</evidence>
<dbReference type="AlphaFoldDB" id="B2APB4"/>
<feature type="domain" description="Glycoside hydrolase family 2 immunoglobulin-like beta-sandwich" evidence="4">
    <location>
        <begin position="227"/>
        <end position="330"/>
    </location>
</feature>
<evidence type="ECO:0000256" key="3">
    <source>
        <dbReference type="ARBA" id="ARBA00023295"/>
    </source>
</evidence>
<evidence type="ECO:0000259" key="4">
    <source>
        <dbReference type="Pfam" id="PF00703"/>
    </source>
</evidence>
<organism evidence="7">
    <name type="scientific">Podospora anserina (strain S / ATCC MYA-4624 / DSM 980 / FGSC 10383)</name>
    <name type="common">Pleurage anserina</name>
    <dbReference type="NCBI Taxonomy" id="515849"/>
    <lineage>
        <taxon>Eukaryota</taxon>
        <taxon>Fungi</taxon>
        <taxon>Dikarya</taxon>
        <taxon>Ascomycota</taxon>
        <taxon>Pezizomycotina</taxon>
        <taxon>Sordariomycetes</taxon>
        <taxon>Sordariomycetidae</taxon>
        <taxon>Sordariales</taxon>
        <taxon>Podosporaceae</taxon>
        <taxon>Podospora</taxon>
        <taxon>Podospora anserina</taxon>
    </lineage>
</organism>
<sequence>MRLQPLTVGVSAAANLHSVAADPLVFLNGQVTAIPSWDLQSSAEIGTDLAALSKTGVDTSSWRHITTSKCTLMGCLINAGVYNEDDLFYSENMKRVDDRQFSVPWTYRQEYSLEPGPGKHFFLKTHGITSRADIFLNGKQVASKDQQAGSFAGKNYDITKLVAKQNALAIQVHPTSYYHDFALGWVDWNPWPADNGTGVWRDVEVKQTGPVALESLRIITKVGPTVERLKDPATVTLKSRAENLEDKPMVVTAHGSVFAPFGRKAAPITWSKQLTLPPRSITDIVLETTVTDPAIWWPKQWGDQPLYSGALAITVNNTLSDSITQQFGFRSVTSKLNSHQDVTYIVNHVPFQVIGAGYTPNIFLQFDPSRWEAELQYVLDLGLNTVRLEGKNEHPILYEIANRLGVFLMPGWECCDKWESWSYNHDLFLNPPLVWSNADYTIANNSMLHEAAMLQTHPSVLTYLIGSDYWPDERATPIYLNALKHYDWQTPIIGSASKRGYSPLTGPSGMKMEGPYDWVPPNYWYETSPPRAGSAFGFGSELGAGVGTPTVSSLTKFLSPSDLDDLWKNPTKPLYHMSREGSEFTTRQIYHSALSARWASPTSLEDYLMKSQIMDYEATRAQFEAFAVKWSDRNRPATGLIYWMLNNAWPSLHWNVWDYYMKPGGSYYGAKAGARREHVVYDYITKEVWMVDRTADDFYREREVEIEVVGLDGGVKFGSLVKVESLPNGSGRVAGLGGRGRWGQHTPPPQDSLPPAPAIQHFLPTPQINTHPRPFNQHPHALLPSIPFLQPSRLVHSKRNVYWLSKELDRLDWGETTWFVTPVGRYADYKEFNTLKEAEVTVGVERRGEKEVVVNLENRASVPAFFVGLELLDGGGNDVLPLTWEDNFVTLWPGEKISLVAKSVGSRGWQPASVRVGGKNVKEMLVSVS</sequence>
<dbReference type="InterPro" id="IPR036156">
    <property type="entry name" value="Beta-gal/glucu_dom_sf"/>
</dbReference>
<dbReference type="InterPro" id="IPR017853">
    <property type="entry name" value="GH"/>
</dbReference>
<dbReference type="SUPFAM" id="SSF49303">
    <property type="entry name" value="beta-Galactosidase/glucuronidase domain"/>
    <property type="match status" value="3"/>
</dbReference>
<evidence type="ECO:0000259" key="6">
    <source>
        <dbReference type="Pfam" id="PF22666"/>
    </source>
</evidence>
<keyword evidence="2" id="KW-0378">Hydrolase</keyword>
<keyword evidence="3" id="KW-0326">Glycosidase</keyword>
<dbReference type="GO" id="GO:0004553">
    <property type="term" value="F:hydrolase activity, hydrolyzing O-glycosyl compounds"/>
    <property type="evidence" value="ECO:0007669"/>
    <property type="project" value="InterPro"/>
</dbReference>
<protein>
    <submittedName>
        <fullName evidence="7">Podospora anserina S mat+ genomic DNA chromosome 5, supercontig 10</fullName>
    </submittedName>
</protein>
<dbReference type="HOGENOM" id="CLU_005015_2_4_1"/>